<name>A0A9W4CT89_9CYAN</name>
<evidence type="ECO:0000313" key="2">
    <source>
        <dbReference type="EMBL" id="CAD5983849.1"/>
    </source>
</evidence>
<reference evidence="2" key="1">
    <citation type="submission" date="2020-09" db="EMBL/GenBank/DDBJ databases">
        <authorList>
            <person name="Blom J."/>
        </authorList>
    </citation>
    <scope>NUCLEOTIDE SEQUENCE</scope>
    <source>
        <strain evidence="2">No.713</strain>
    </source>
</reference>
<dbReference type="Pfam" id="PF18480">
    <property type="entry name" value="DUF5615"/>
    <property type="match status" value="1"/>
</dbReference>
<dbReference type="RefSeq" id="WP_254174983.1">
    <property type="nucleotide sequence ID" value="NZ_LR882967.1"/>
</dbReference>
<gene>
    <name evidence="2" type="ORF">NO713_05222</name>
</gene>
<keyword evidence="3" id="KW-1185">Reference proteome</keyword>
<dbReference type="KEGG" id="ppsu:NO713_05222"/>
<protein>
    <recommendedName>
        <fullName evidence="1">DUF5615 domain-containing protein</fullName>
    </recommendedName>
</protein>
<dbReference type="EMBL" id="LR882967">
    <property type="protein sequence ID" value="CAD5983849.1"/>
    <property type="molecule type" value="Genomic_DNA"/>
</dbReference>
<sequence length="108" mass="12623">MSTYNAVLTQVLRLSPDEQLQLISELLVYVRHRFQPKPKRSILELEGLGEEIWRGIDAQEYVNHERMGLAQASYEEIPTVSQAENRILITRDRDYGNLNYHKNNDSVH</sequence>
<dbReference type="AlphaFoldDB" id="A0A9W4CT89"/>
<evidence type="ECO:0000259" key="1">
    <source>
        <dbReference type="Pfam" id="PF18480"/>
    </source>
</evidence>
<dbReference type="InterPro" id="IPR041049">
    <property type="entry name" value="DUF5615"/>
</dbReference>
<accession>A0A9W4CT89</accession>
<organism evidence="2 3">
    <name type="scientific">Planktothrix pseudagardhii</name>
    <dbReference type="NCBI Taxonomy" id="132604"/>
    <lineage>
        <taxon>Bacteria</taxon>
        <taxon>Bacillati</taxon>
        <taxon>Cyanobacteriota</taxon>
        <taxon>Cyanophyceae</taxon>
        <taxon>Oscillatoriophycideae</taxon>
        <taxon>Oscillatoriales</taxon>
        <taxon>Microcoleaceae</taxon>
        <taxon>Planktothrix</taxon>
    </lineage>
</organism>
<proteinExistence type="predicted"/>
<dbReference type="Proteomes" id="UP001153719">
    <property type="component" value="Chromosome"/>
</dbReference>
<feature type="domain" description="DUF5615" evidence="1">
    <location>
        <begin position="62"/>
        <end position="102"/>
    </location>
</feature>
<evidence type="ECO:0000313" key="3">
    <source>
        <dbReference type="Proteomes" id="UP001153719"/>
    </source>
</evidence>